<dbReference type="PANTHER" id="PTHR42794:SF1">
    <property type="entry name" value="HEMIN IMPORT ATP-BINDING PROTEIN HMUV"/>
    <property type="match status" value="1"/>
</dbReference>
<gene>
    <name evidence="8" type="ORF">ACFSW6_03480</name>
</gene>
<evidence type="ECO:0000256" key="2">
    <source>
        <dbReference type="ARBA" id="ARBA00022475"/>
    </source>
</evidence>
<comment type="caution">
    <text evidence="8">The sequence shown here is derived from an EMBL/GenBank/DDBJ whole genome shotgun (WGS) entry which is preliminary data.</text>
</comment>
<keyword evidence="5" id="KW-1278">Translocase</keyword>
<dbReference type="Proteomes" id="UP001597463">
    <property type="component" value="Unassembled WGS sequence"/>
</dbReference>
<evidence type="ECO:0000259" key="7">
    <source>
        <dbReference type="PROSITE" id="PS50893"/>
    </source>
</evidence>
<keyword evidence="3" id="KW-0547">Nucleotide-binding</keyword>
<accession>A0ABW5UHW6</accession>
<keyword evidence="9" id="KW-1185">Reference proteome</keyword>
<evidence type="ECO:0000256" key="5">
    <source>
        <dbReference type="ARBA" id="ARBA00022967"/>
    </source>
</evidence>
<evidence type="ECO:0000256" key="6">
    <source>
        <dbReference type="ARBA" id="ARBA00037066"/>
    </source>
</evidence>
<evidence type="ECO:0000313" key="9">
    <source>
        <dbReference type="Proteomes" id="UP001597463"/>
    </source>
</evidence>
<dbReference type="InterPro" id="IPR003593">
    <property type="entry name" value="AAA+_ATPase"/>
</dbReference>
<evidence type="ECO:0000256" key="4">
    <source>
        <dbReference type="ARBA" id="ARBA00022840"/>
    </source>
</evidence>
<dbReference type="RefSeq" id="WP_066472104.1">
    <property type="nucleotide sequence ID" value="NZ_BCNT01000003.1"/>
</dbReference>
<dbReference type="GO" id="GO:0005524">
    <property type="term" value="F:ATP binding"/>
    <property type="evidence" value="ECO:0007669"/>
    <property type="project" value="UniProtKB-KW"/>
</dbReference>
<dbReference type="NCBIfam" id="NF010068">
    <property type="entry name" value="PRK13548.1"/>
    <property type="match status" value="1"/>
</dbReference>
<dbReference type="CDD" id="cd03214">
    <property type="entry name" value="ABC_Iron-Siderophores_B12_Hemin"/>
    <property type="match status" value="1"/>
</dbReference>
<protein>
    <submittedName>
        <fullName evidence="8">Heme ABC transporter ATP-binding protein</fullName>
    </submittedName>
</protein>
<proteinExistence type="predicted"/>
<evidence type="ECO:0000256" key="1">
    <source>
        <dbReference type="ARBA" id="ARBA00022448"/>
    </source>
</evidence>
<keyword evidence="2" id="KW-0472">Membrane</keyword>
<dbReference type="Pfam" id="PF00005">
    <property type="entry name" value="ABC_tran"/>
    <property type="match status" value="1"/>
</dbReference>
<reference evidence="9" key="1">
    <citation type="journal article" date="2019" name="Int. J. Syst. Evol. Microbiol.">
        <title>The Global Catalogue of Microorganisms (GCM) 10K type strain sequencing project: providing services to taxonomists for standard genome sequencing and annotation.</title>
        <authorList>
            <consortium name="The Broad Institute Genomics Platform"/>
            <consortium name="The Broad Institute Genome Sequencing Center for Infectious Disease"/>
            <person name="Wu L."/>
            <person name="Ma J."/>
        </authorList>
    </citation>
    <scope>NUCLEOTIDE SEQUENCE [LARGE SCALE GENOMIC DNA]</scope>
    <source>
        <strain evidence="9">TISTR 1906</strain>
    </source>
</reference>
<dbReference type="PROSITE" id="PS50893">
    <property type="entry name" value="ABC_TRANSPORTER_2"/>
    <property type="match status" value="1"/>
</dbReference>
<dbReference type="PANTHER" id="PTHR42794">
    <property type="entry name" value="HEMIN IMPORT ATP-BINDING PROTEIN HMUV"/>
    <property type="match status" value="1"/>
</dbReference>
<evidence type="ECO:0000256" key="3">
    <source>
        <dbReference type="ARBA" id="ARBA00022741"/>
    </source>
</evidence>
<comment type="function">
    <text evidence="6">Part of the ABC transporter complex HmuTUV involved in hemin import. Responsible for energy coupling to the transport system.</text>
</comment>
<feature type="domain" description="ABC transporter" evidence="7">
    <location>
        <begin position="1"/>
        <end position="248"/>
    </location>
</feature>
<dbReference type="EMBL" id="JBHUMV010000001">
    <property type="protein sequence ID" value="MFD2753136.1"/>
    <property type="molecule type" value="Genomic_DNA"/>
</dbReference>
<keyword evidence="1" id="KW-0813">Transport</keyword>
<dbReference type="InterPro" id="IPR003439">
    <property type="entry name" value="ABC_transporter-like_ATP-bd"/>
</dbReference>
<sequence length="271" mass="28584">MSAVSVMECRGLGVGVARGPRLATVQAALRAGRFTAILGPNGAGKSTLMSMLVGERAPQQGAVLLDGCNLAALGMEGLARRRAFMPQDCAVAFDFTVQEVVELGRYPHRGQPSPREEAIVAEALALTGVAPLAQRNINTLSGGERARVHLARALAQIWEAPGDGRARWLLLDEPTAALDLAHQHHAMQLLRGWAREQGVGVVAVIHDLNLALRYADDVLVLGGAAGVFHGAAEKVLQPALAERIWGMRCDPVRGSDGTLQYIFVAAGALAA</sequence>
<organism evidence="8 9">
    <name type="scientific">Comamonas terrae</name>
    <dbReference type="NCBI Taxonomy" id="673548"/>
    <lineage>
        <taxon>Bacteria</taxon>
        <taxon>Pseudomonadati</taxon>
        <taxon>Pseudomonadota</taxon>
        <taxon>Betaproteobacteria</taxon>
        <taxon>Burkholderiales</taxon>
        <taxon>Comamonadaceae</taxon>
        <taxon>Comamonas</taxon>
    </lineage>
</organism>
<dbReference type="Gene3D" id="3.40.50.300">
    <property type="entry name" value="P-loop containing nucleotide triphosphate hydrolases"/>
    <property type="match status" value="1"/>
</dbReference>
<evidence type="ECO:0000313" key="8">
    <source>
        <dbReference type="EMBL" id="MFD2753136.1"/>
    </source>
</evidence>
<dbReference type="InterPro" id="IPR027417">
    <property type="entry name" value="P-loop_NTPase"/>
</dbReference>
<keyword evidence="4 8" id="KW-0067">ATP-binding</keyword>
<dbReference type="SMART" id="SM00382">
    <property type="entry name" value="AAA"/>
    <property type="match status" value="1"/>
</dbReference>
<keyword evidence="2" id="KW-1003">Cell membrane</keyword>
<dbReference type="SUPFAM" id="SSF52540">
    <property type="entry name" value="P-loop containing nucleoside triphosphate hydrolases"/>
    <property type="match status" value="1"/>
</dbReference>
<name>A0ABW5UHW6_9BURK</name>